<dbReference type="Pfam" id="PF00867">
    <property type="entry name" value="XPG_I"/>
    <property type="match status" value="1"/>
</dbReference>
<proteinExistence type="predicted"/>
<evidence type="ECO:0000313" key="3">
    <source>
        <dbReference type="Proteomes" id="UP000800041"/>
    </source>
</evidence>
<dbReference type="OrthoDB" id="2959108at2759"/>
<dbReference type="PANTHER" id="PTHR11081:SF62">
    <property type="entry name" value="XPG-I DOMAIN-CONTAINING PROTEIN"/>
    <property type="match status" value="1"/>
</dbReference>
<keyword evidence="3" id="KW-1185">Reference proteome</keyword>
<dbReference type="AlphaFoldDB" id="A0A6G1GKJ3"/>
<name>A0A6G1GKJ3_9PEZI</name>
<dbReference type="PRINTS" id="PR00853">
    <property type="entry name" value="XPGRADSUPER"/>
</dbReference>
<gene>
    <name evidence="2" type="ORF">K402DRAFT_365093</name>
</gene>
<dbReference type="CDD" id="cd09870">
    <property type="entry name" value="PIN_YEN1"/>
    <property type="match status" value="1"/>
</dbReference>
<dbReference type="InterPro" id="IPR006086">
    <property type="entry name" value="XPG-I_dom"/>
</dbReference>
<accession>A0A6G1GKJ3</accession>
<dbReference type="Proteomes" id="UP000800041">
    <property type="component" value="Unassembled WGS sequence"/>
</dbReference>
<dbReference type="PANTHER" id="PTHR11081">
    <property type="entry name" value="FLAP ENDONUCLEASE FAMILY MEMBER"/>
    <property type="match status" value="1"/>
</dbReference>
<dbReference type="SMART" id="SM00484">
    <property type="entry name" value="XPGI"/>
    <property type="match status" value="1"/>
</dbReference>
<dbReference type="Gene3D" id="3.40.50.1010">
    <property type="entry name" value="5'-nuclease"/>
    <property type="match status" value="1"/>
</dbReference>
<feature type="domain" description="XPG-I" evidence="1">
    <location>
        <begin position="121"/>
        <end position="195"/>
    </location>
</feature>
<dbReference type="InterPro" id="IPR006084">
    <property type="entry name" value="XPG/Rad2"/>
</dbReference>
<organism evidence="2 3">
    <name type="scientific">Aulographum hederae CBS 113979</name>
    <dbReference type="NCBI Taxonomy" id="1176131"/>
    <lineage>
        <taxon>Eukaryota</taxon>
        <taxon>Fungi</taxon>
        <taxon>Dikarya</taxon>
        <taxon>Ascomycota</taxon>
        <taxon>Pezizomycotina</taxon>
        <taxon>Dothideomycetes</taxon>
        <taxon>Pleosporomycetidae</taxon>
        <taxon>Aulographales</taxon>
        <taxon>Aulographaceae</taxon>
    </lineage>
</organism>
<dbReference type="EMBL" id="ML977203">
    <property type="protein sequence ID" value="KAF1981277.1"/>
    <property type="molecule type" value="Genomic_DNA"/>
</dbReference>
<evidence type="ECO:0000313" key="2">
    <source>
        <dbReference type="EMBL" id="KAF1981277.1"/>
    </source>
</evidence>
<evidence type="ECO:0000259" key="1">
    <source>
        <dbReference type="SMART" id="SM00484"/>
    </source>
</evidence>
<dbReference type="GO" id="GO:0006974">
    <property type="term" value="P:DNA damage response"/>
    <property type="evidence" value="ECO:0007669"/>
    <property type="project" value="UniProtKB-ARBA"/>
</dbReference>
<sequence length="244" mass="27217">MGIKTFWPVLDQQCVGEAISIPVWANSHYRKHGRSLRIAVDEANWRFNSISDAEVDKIRQKCPPANPREKRTLERERALSLLGLNVQLVFVFDGPNKPSKNSRNGRKVDESRVSFLKLTLDNLGIPYHTAPGEAEAECAKLQQLGVVDAVWTDDSDAFMFGAKTIIRFHRDQKGNKSLDKAMRYSAERIESHAGLDRSKITMFAFLVGCDYGTSKGLPECGEILALQLTRQQALPADNVSTAKG</sequence>
<dbReference type="SUPFAM" id="SSF88723">
    <property type="entry name" value="PIN domain-like"/>
    <property type="match status" value="1"/>
</dbReference>
<reference evidence="2" key="1">
    <citation type="journal article" date="2020" name="Stud. Mycol.">
        <title>101 Dothideomycetes genomes: a test case for predicting lifestyles and emergence of pathogens.</title>
        <authorList>
            <person name="Haridas S."/>
            <person name="Albert R."/>
            <person name="Binder M."/>
            <person name="Bloem J."/>
            <person name="Labutti K."/>
            <person name="Salamov A."/>
            <person name="Andreopoulos B."/>
            <person name="Baker S."/>
            <person name="Barry K."/>
            <person name="Bills G."/>
            <person name="Bluhm B."/>
            <person name="Cannon C."/>
            <person name="Castanera R."/>
            <person name="Culley D."/>
            <person name="Daum C."/>
            <person name="Ezra D."/>
            <person name="Gonzalez J."/>
            <person name="Henrissat B."/>
            <person name="Kuo A."/>
            <person name="Liang C."/>
            <person name="Lipzen A."/>
            <person name="Lutzoni F."/>
            <person name="Magnuson J."/>
            <person name="Mondo S."/>
            <person name="Nolan M."/>
            <person name="Ohm R."/>
            <person name="Pangilinan J."/>
            <person name="Park H.-J."/>
            <person name="Ramirez L."/>
            <person name="Alfaro M."/>
            <person name="Sun H."/>
            <person name="Tritt A."/>
            <person name="Yoshinaga Y."/>
            <person name="Zwiers L.-H."/>
            <person name="Turgeon B."/>
            <person name="Goodwin S."/>
            <person name="Spatafora J."/>
            <person name="Crous P."/>
            <person name="Grigoriev I."/>
        </authorList>
    </citation>
    <scope>NUCLEOTIDE SEQUENCE</scope>
    <source>
        <strain evidence="2">CBS 113979</strain>
    </source>
</reference>
<dbReference type="GO" id="GO:0017108">
    <property type="term" value="F:5'-flap endonuclease activity"/>
    <property type="evidence" value="ECO:0007669"/>
    <property type="project" value="TreeGrafter"/>
</dbReference>
<dbReference type="InterPro" id="IPR029060">
    <property type="entry name" value="PIN-like_dom_sf"/>
</dbReference>
<protein>
    <submittedName>
        <fullName evidence="2">PIN domain-like protein</fullName>
    </submittedName>
</protein>